<feature type="transmembrane region" description="Helical" evidence="7">
    <location>
        <begin position="188"/>
        <end position="213"/>
    </location>
</feature>
<dbReference type="AlphaFoldDB" id="A0AAU7VI42"/>
<organism evidence="8">
    <name type="scientific">Proteinivorax tanatarense</name>
    <dbReference type="NCBI Taxonomy" id="1260629"/>
    <lineage>
        <taxon>Bacteria</taxon>
        <taxon>Bacillati</taxon>
        <taxon>Bacillota</taxon>
        <taxon>Clostridia</taxon>
        <taxon>Eubacteriales</taxon>
        <taxon>Proteinivoracaceae</taxon>
        <taxon>Proteinivorax</taxon>
    </lineage>
</organism>
<evidence type="ECO:0000256" key="3">
    <source>
        <dbReference type="ARBA" id="ARBA00022475"/>
    </source>
</evidence>
<feature type="transmembrane region" description="Helical" evidence="7">
    <location>
        <begin position="12"/>
        <end position="32"/>
    </location>
</feature>
<name>A0AAU7VI42_9FIRM</name>
<protein>
    <submittedName>
        <fullName evidence="8">Energy-coupling factor ABC transporter permease</fullName>
    </submittedName>
</protein>
<evidence type="ECO:0000256" key="5">
    <source>
        <dbReference type="ARBA" id="ARBA00022989"/>
    </source>
</evidence>
<dbReference type="PANTHER" id="PTHR34229">
    <property type="entry name" value="METAL TRANSPORT PROTEIN HI_1621-RELATED"/>
    <property type="match status" value="1"/>
</dbReference>
<dbReference type="GO" id="GO:0000041">
    <property type="term" value="P:transition metal ion transport"/>
    <property type="evidence" value="ECO:0007669"/>
    <property type="project" value="InterPro"/>
</dbReference>
<evidence type="ECO:0000256" key="4">
    <source>
        <dbReference type="ARBA" id="ARBA00022692"/>
    </source>
</evidence>
<accession>A0AAU7VI42</accession>
<keyword evidence="6 7" id="KW-0472">Membrane</keyword>
<evidence type="ECO:0000256" key="1">
    <source>
        <dbReference type="ARBA" id="ARBA00004651"/>
    </source>
</evidence>
<dbReference type="EMBL" id="CP158367">
    <property type="protein sequence ID" value="XBX73810.1"/>
    <property type="molecule type" value="Genomic_DNA"/>
</dbReference>
<reference evidence="8" key="2">
    <citation type="submission" date="2024-06" db="EMBL/GenBank/DDBJ databases">
        <authorList>
            <person name="Petrova K.O."/>
            <person name="Toshchakov S.V."/>
            <person name="Boltjanskaja Y.V."/>
            <person name="Kevbrin V."/>
        </authorList>
    </citation>
    <scope>NUCLEOTIDE SEQUENCE</scope>
    <source>
        <strain evidence="8">Z-910T</strain>
    </source>
</reference>
<evidence type="ECO:0000313" key="8">
    <source>
        <dbReference type="EMBL" id="XBX73810.1"/>
    </source>
</evidence>
<gene>
    <name evidence="8" type="ORF">PRVXT_001814</name>
</gene>
<evidence type="ECO:0000256" key="7">
    <source>
        <dbReference type="SAM" id="Phobius"/>
    </source>
</evidence>
<keyword evidence="5 7" id="KW-1133">Transmembrane helix</keyword>
<dbReference type="Pfam" id="PF01891">
    <property type="entry name" value="CbiM"/>
    <property type="match status" value="1"/>
</dbReference>
<keyword evidence="2" id="KW-0813">Transport</keyword>
<dbReference type="RefSeq" id="WP_350342572.1">
    <property type="nucleotide sequence ID" value="NZ_CP158367.1"/>
</dbReference>
<sequence>MSHLHVTDGVLAIWLVISSNIIALSLLFFTSYKVIKKEDKFYNNLAKLGVVSALMLIAMSIPLGPVPAHLSLILVAALLLGPELGFISLFIVNLILALFGHGGITVVGLNTMIMGAELVIGYHLFSLMLSKVSWRKAIAIGVSMGLIVSVILMLITLTFAGQDLTEAFSSCSHEPQTIDEGNHFHGGLVAILGIVMVGIIIEVLIVTAIVGYIRKVRPDYLVKGGS</sequence>
<comment type="subcellular location">
    <subcellularLocation>
        <location evidence="1">Cell membrane</location>
        <topology evidence="1">Multi-pass membrane protein</topology>
    </subcellularLocation>
</comment>
<feature type="transmembrane region" description="Helical" evidence="7">
    <location>
        <begin position="137"/>
        <end position="160"/>
    </location>
</feature>
<dbReference type="Gene3D" id="1.10.1760.20">
    <property type="match status" value="1"/>
</dbReference>
<reference evidence="8" key="1">
    <citation type="journal article" date="2013" name="Extremophiles">
        <title>Proteinivorax tanatarense gen. nov., sp. nov., an anaerobic, haloalkaliphilic, proteolytic bacterium isolated from a decaying algal bloom, and proposal of Proteinivoraceae fam. nov.</title>
        <authorList>
            <person name="Kevbrin V."/>
            <person name="Boltyanskaya Y."/>
            <person name="Zhilina T."/>
            <person name="Kolganova T."/>
            <person name="Lavrentjeva E."/>
            <person name="Kuznetsov B."/>
        </authorList>
    </citation>
    <scope>NUCLEOTIDE SEQUENCE</scope>
    <source>
        <strain evidence="8">Z-910T</strain>
    </source>
</reference>
<keyword evidence="4 7" id="KW-0812">Transmembrane</keyword>
<dbReference type="GO" id="GO:0005886">
    <property type="term" value="C:plasma membrane"/>
    <property type="evidence" value="ECO:0007669"/>
    <property type="project" value="UniProtKB-SubCell"/>
</dbReference>
<dbReference type="InterPro" id="IPR002751">
    <property type="entry name" value="CbiM/NikMN"/>
</dbReference>
<dbReference type="PANTHER" id="PTHR34229:SF1">
    <property type="entry name" value="METAL TRANSPORT PROTEIN HI_1621-RELATED"/>
    <property type="match status" value="1"/>
</dbReference>
<proteinExistence type="predicted"/>
<evidence type="ECO:0000256" key="6">
    <source>
        <dbReference type="ARBA" id="ARBA00023136"/>
    </source>
</evidence>
<feature type="transmembrane region" description="Helical" evidence="7">
    <location>
        <begin position="44"/>
        <end position="63"/>
    </location>
</feature>
<keyword evidence="3" id="KW-1003">Cell membrane</keyword>
<feature type="transmembrane region" description="Helical" evidence="7">
    <location>
        <begin position="70"/>
        <end position="98"/>
    </location>
</feature>
<evidence type="ECO:0000256" key="2">
    <source>
        <dbReference type="ARBA" id="ARBA00022448"/>
    </source>
</evidence>